<dbReference type="InterPro" id="IPR051448">
    <property type="entry name" value="CdaR-like_regulators"/>
</dbReference>
<organism evidence="3 4">
    <name type="scientific">Nocardia vermiculata</name>
    <dbReference type="NCBI Taxonomy" id="257274"/>
    <lineage>
        <taxon>Bacteria</taxon>
        <taxon>Bacillati</taxon>
        <taxon>Actinomycetota</taxon>
        <taxon>Actinomycetes</taxon>
        <taxon>Mycobacteriales</taxon>
        <taxon>Nocardiaceae</taxon>
        <taxon>Nocardia</taxon>
    </lineage>
</organism>
<keyword evidence="4" id="KW-1185">Reference proteome</keyword>
<dbReference type="AlphaFoldDB" id="A0A846Y5H3"/>
<feature type="domain" description="PucR-like N-terminal" evidence="2">
    <location>
        <begin position="17"/>
        <end position="183"/>
    </location>
</feature>
<sequence length="406" mass="44673">MSDSHHEIPITPEALEQLSEELDARMPDLLDEVRDLLAAEWPDYARYLDEHRPEVAEVGVLFVHRMLDLAEHGPRTDDGAGEAVTAPTQLVFEQVGRQQLQDGADLSDLLGAYQVGARAAWHHVAETALKLDLGPEVLAILAEAVFAFVDEFSAASAHGYVLEQSASSAARERHREELSEMLLSGRSDTIAIRLAADRAGWQLPAEVAVVLVDPADARSCGVVEHFGSQCLPIRRDDAVGAIVPNPGLAGRSIRLVAALRDCSAVIGDSLSLDLLPAGMRVARIALRLRKAGVLTGTPVMVADEIDTIIANRDEWLLESLRAQVLRPLQELTDGKRDRLVETLKSWLWNMGDRHAMADELHIHPQTVRYRMDRLHDVFGDTLDSPRERARMYLALTWTSGNGVNQG</sequence>
<name>A0A846Y5H3_9NOCA</name>
<dbReference type="PANTHER" id="PTHR33744:SF1">
    <property type="entry name" value="DNA-BINDING TRANSCRIPTIONAL ACTIVATOR ADER"/>
    <property type="match status" value="1"/>
</dbReference>
<dbReference type="InterPro" id="IPR058663">
    <property type="entry name" value="PucR-like_N"/>
</dbReference>
<proteinExistence type="predicted"/>
<protein>
    <submittedName>
        <fullName evidence="3">PucR family transcriptional regulator</fullName>
    </submittedName>
</protein>
<evidence type="ECO:0000313" key="3">
    <source>
        <dbReference type="EMBL" id="NKY53525.1"/>
    </source>
</evidence>
<accession>A0A846Y5H3</accession>
<evidence type="ECO:0000259" key="1">
    <source>
        <dbReference type="Pfam" id="PF13556"/>
    </source>
</evidence>
<dbReference type="InterPro" id="IPR042070">
    <property type="entry name" value="PucR_C-HTH_sf"/>
</dbReference>
<comment type="caution">
    <text evidence="3">The sequence shown here is derived from an EMBL/GenBank/DDBJ whole genome shotgun (WGS) entry which is preliminary data.</text>
</comment>
<gene>
    <name evidence="3" type="ORF">HGA08_25335</name>
</gene>
<dbReference type="PANTHER" id="PTHR33744">
    <property type="entry name" value="CARBOHYDRATE DIACID REGULATOR"/>
    <property type="match status" value="1"/>
</dbReference>
<dbReference type="Gene3D" id="1.10.10.2840">
    <property type="entry name" value="PucR C-terminal helix-turn-helix domain"/>
    <property type="match status" value="1"/>
</dbReference>
<dbReference type="InterPro" id="IPR025736">
    <property type="entry name" value="PucR_C-HTH_dom"/>
</dbReference>
<dbReference type="Pfam" id="PF13556">
    <property type="entry name" value="HTH_30"/>
    <property type="match status" value="1"/>
</dbReference>
<reference evidence="3 4" key="1">
    <citation type="submission" date="2020-04" db="EMBL/GenBank/DDBJ databases">
        <title>MicrobeNet Type strains.</title>
        <authorList>
            <person name="Nicholson A.C."/>
        </authorList>
    </citation>
    <scope>NUCLEOTIDE SEQUENCE [LARGE SCALE GENOMIC DNA]</scope>
    <source>
        <strain evidence="3 4">JCM 12354</strain>
    </source>
</reference>
<dbReference type="EMBL" id="JAAXOP010000018">
    <property type="protein sequence ID" value="NKY53525.1"/>
    <property type="molecule type" value="Genomic_DNA"/>
</dbReference>
<evidence type="ECO:0000259" key="2">
    <source>
        <dbReference type="Pfam" id="PF25906"/>
    </source>
</evidence>
<dbReference type="Pfam" id="PF25906">
    <property type="entry name" value="PucR-like_N"/>
    <property type="match status" value="1"/>
</dbReference>
<feature type="domain" description="PucR C-terminal helix-turn-helix" evidence="1">
    <location>
        <begin position="339"/>
        <end position="396"/>
    </location>
</feature>
<dbReference type="RefSeq" id="WP_084475132.1">
    <property type="nucleotide sequence ID" value="NZ_JAAXOP010000018.1"/>
</dbReference>
<dbReference type="Proteomes" id="UP000565711">
    <property type="component" value="Unassembled WGS sequence"/>
</dbReference>
<evidence type="ECO:0000313" key="4">
    <source>
        <dbReference type="Proteomes" id="UP000565711"/>
    </source>
</evidence>